<keyword evidence="3" id="KW-0698">rRNA processing</keyword>
<organism evidence="10">
    <name type="scientific">Soboliphyme baturini</name>
    <dbReference type="NCBI Taxonomy" id="241478"/>
    <lineage>
        <taxon>Eukaryota</taxon>
        <taxon>Metazoa</taxon>
        <taxon>Ecdysozoa</taxon>
        <taxon>Nematoda</taxon>
        <taxon>Enoplea</taxon>
        <taxon>Dorylaimia</taxon>
        <taxon>Dioctophymatida</taxon>
        <taxon>Dioctophymatoidea</taxon>
        <taxon>Soboliphymatidae</taxon>
        <taxon>Soboliphyme</taxon>
    </lineage>
</organism>
<evidence type="ECO:0000256" key="1">
    <source>
        <dbReference type="ARBA" id="ARBA00004604"/>
    </source>
</evidence>
<keyword evidence="7" id="KW-0539">Nucleus</keyword>
<evidence type="ECO:0000256" key="5">
    <source>
        <dbReference type="ARBA" id="ARBA00022737"/>
    </source>
</evidence>
<dbReference type="Proteomes" id="UP000270296">
    <property type="component" value="Unassembled WGS sequence"/>
</dbReference>
<dbReference type="Gene3D" id="2.130.10.10">
    <property type="entry name" value="YVTN repeat-like/Quinoprotein amine dehydrogenase"/>
    <property type="match status" value="1"/>
</dbReference>
<dbReference type="WBParaSite" id="SBAD_0000124701-mRNA-1">
    <property type="protein sequence ID" value="SBAD_0000124701-mRNA-1"/>
    <property type="gene ID" value="SBAD_0000124701"/>
</dbReference>
<evidence type="ECO:0000313" key="9">
    <source>
        <dbReference type="Proteomes" id="UP000270296"/>
    </source>
</evidence>
<dbReference type="Pfam" id="PF23869">
    <property type="entry name" value="Beta-prop_WDR75_1st"/>
    <property type="match status" value="1"/>
</dbReference>
<evidence type="ECO:0000313" key="8">
    <source>
        <dbReference type="EMBL" id="VDO93522.1"/>
    </source>
</evidence>
<dbReference type="GO" id="GO:0003723">
    <property type="term" value="F:RNA binding"/>
    <property type="evidence" value="ECO:0007669"/>
    <property type="project" value="InterPro"/>
</dbReference>
<dbReference type="GO" id="GO:0006364">
    <property type="term" value="P:rRNA processing"/>
    <property type="evidence" value="ECO:0007669"/>
    <property type="project" value="UniProtKB-KW"/>
</dbReference>
<dbReference type="AlphaFoldDB" id="A0A183IC53"/>
<comment type="subcellular location">
    <subcellularLocation>
        <location evidence="1">Nucleus</location>
        <location evidence="1">Nucleolus</location>
    </subcellularLocation>
</comment>
<dbReference type="OrthoDB" id="4096at2759"/>
<dbReference type="EMBL" id="UZAM01006743">
    <property type="protein sequence ID" value="VDO93522.1"/>
    <property type="molecule type" value="Genomic_DNA"/>
</dbReference>
<gene>
    <name evidence="8" type="ORF">SBAD_LOCUS1197</name>
</gene>
<evidence type="ECO:0000256" key="3">
    <source>
        <dbReference type="ARBA" id="ARBA00022552"/>
    </source>
</evidence>
<sequence length="128" mass="14157">MGISLEDFVVSQHSGDSIVKFPPCVDKSNKYLFCCCGNSINVYSVTTGLQIAVLAHDAEVIGVYVSPSNCFQLLTCTTAGEVVQWDYVDCIKLKTWKTLQSRANVKLFFVTKTPANTVYLCSQDQDEN</sequence>
<evidence type="ECO:0000313" key="10">
    <source>
        <dbReference type="WBParaSite" id="SBAD_0000124701-mRNA-1"/>
    </source>
</evidence>
<dbReference type="InterPro" id="IPR053826">
    <property type="entry name" value="WDR75"/>
</dbReference>
<protein>
    <submittedName>
        <fullName evidence="10">WD_REPEATS_REGION domain-containing protein</fullName>
    </submittedName>
</protein>
<dbReference type="InterPro" id="IPR015943">
    <property type="entry name" value="WD40/YVTN_repeat-like_dom_sf"/>
</dbReference>
<keyword evidence="6" id="KW-0804">Transcription</keyword>
<dbReference type="InterPro" id="IPR036322">
    <property type="entry name" value="WD40_repeat_dom_sf"/>
</dbReference>
<name>A0A183IC53_9BILA</name>
<keyword evidence="4" id="KW-0853">WD repeat</keyword>
<dbReference type="GO" id="GO:0032040">
    <property type="term" value="C:small-subunit processome"/>
    <property type="evidence" value="ECO:0007669"/>
    <property type="project" value="InterPro"/>
</dbReference>
<dbReference type="GO" id="GO:2000234">
    <property type="term" value="P:positive regulation of rRNA processing"/>
    <property type="evidence" value="ECO:0007669"/>
    <property type="project" value="TreeGrafter"/>
</dbReference>
<proteinExistence type="predicted"/>
<dbReference type="PANTHER" id="PTHR44215:SF1">
    <property type="entry name" value="WD REPEAT-CONTAINING PROTEIN 75"/>
    <property type="match status" value="1"/>
</dbReference>
<evidence type="ECO:0000256" key="4">
    <source>
        <dbReference type="ARBA" id="ARBA00022574"/>
    </source>
</evidence>
<dbReference type="PANTHER" id="PTHR44215">
    <property type="entry name" value="WD REPEAT-CONTAINING PROTEIN 75"/>
    <property type="match status" value="1"/>
</dbReference>
<keyword evidence="5" id="KW-0677">Repeat</keyword>
<evidence type="ECO:0000256" key="6">
    <source>
        <dbReference type="ARBA" id="ARBA00023163"/>
    </source>
</evidence>
<reference evidence="10" key="1">
    <citation type="submission" date="2016-06" db="UniProtKB">
        <authorList>
            <consortium name="WormBaseParasite"/>
        </authorList>
    </citation>
    <scope>IDENTIFICATION</scope>
</reference>
<keyword evidence="2" id="KW-0690">Ribosome biogenesis</keyword>
<dbReference type="SUPFAM" id="SSF50978">
    <property type="entry name" value="WD40 repeat-like"/>
    <property type="match status" value="1"/>
</dbReference>
<keyword evidence="9" id="KW-1185">Reference proteome</keyword>
<evidence type="ECO:0000256" key="7">
    <source>
        <dbReference type="ARBA" id="ARBA00023242"/>
    </source>
</evidence>
<reference evidence="8 9" key="2">
    <citation type="submission" date="2018-11" db="EMBL/GenBank/DDBJ databases">
        <authorList>
            <consortium name="Pathogen Informatics"/>
        </authorList>
    </citation>
    <scope>NUCLEOTIDE SEQUENCE [LARGE SCALE GENOMIC DNA]</scope>
</reference>
<dbReference type="GO" id="GO:0045943">
    <property type="term" value="P:positive regulation of transcription by RNA polymerase I"/>
    <property type="evidence" value="ECO:0007669"/>
    <property type="project" value="InterPro"/>
</dbReference>
<evidence type="ECO:0000256" key="2">
    <source>
        <dbReference type="ARBA" id="ARBA00022517"/>
    </source>
</evidence>
<accession>A0A183IC53</accession>